<proteinExistence type="predicted"/>
<reference evidence="1" key="1">
    <citation type="submission" date="2020-07" db="EMBL/GenBank/DDBJ databases">
        <title>Multicomponent nature underlies the extraordinary mechanical properties of spider dragline silk.</title>
        <authorList>
            <person name="Kono N."/>
            <person name="Nakamura H."/>
            <person name="Mori M."/>
            <person name="Yoshida Y."/>
            <person name="Ohtoshi R."/>
            <person name="Malay A.D."/>
            <person name="Moran D.A.P."/>
            <person name="Tomita M."/>
            <person name="Numata K."/>
            <person name="Arakawa K."/>
        </authorList>
    </citation>
    <scope>NUCLEOTIDE SEQUENCE</scope>
</reference>
<gene>
    <name evidence="1" type="ORF">TNCT_624131</name>
</gene>
<dbReference type="Proteomes" id="UP000887116">
    <property type="component" value="Unassembled WGS sequence"/>
</dbReference>
<name>A0A8X6H502_TRICU</name>
<organism evidence="1 2">
    <name type="scientific">Trichonephila clavata</name>
    <name type="common">Joro spider</name>
    <name type="synonym">Nephila clavata</name>
    <dbReference type="NCBI Taxonomy" id="2740835"/>
    <lineage>
        <taxon>Eukaryota</taxon>
        <taxon>Metazoa</taxon>
        <taxon>Ecdysozoa</taxon>
        <taxon>Arthropoda</taxon>
        <taxon>Chelicerata</taxon>
        <taxon>Arachnida</taxon>
        <taxon>Araneae</taxon>
        <taxon>Araneomorphae</taxon>
        <taxon>Entelegynae</taxon>
        <taxon>Araneoidea</taxon>
        <taxon>Nephilidae</taxon>
        <taxon>Trichonephila</taxon>
    </lineage>
</organism>
<comment type="caution">
    <text evidence="1">The sequence shown here is derived from an EMBL/GenBank/DDBJ whole genome shotgun (WGS) entry which is preliminary data.</text>
</comment>
<accession>A0A8X6H502</accession>
<dbReference type="EMBL" id="BMAO01037101">
    <property type="protein sequence ID" value="GFR15260.1"/>
    <property type="molecule type" value="Genomic_DNA"/>
</dbReference>
<evidence type="ECO:0000313" key="1">
    <source>
        <dbReference type="EMBL" id="GFR15260.1"/>
    </source>
</evidence>
<evidence type="ECO:0000313" key="2">
    <source>
        <dbReference type="Proteomes" id="UP000887116"/>
    </source>
</evidence>
<feature type="non-terminal residue" evidence="1">
    <location>
        <position position="16"/>
    </location>
</feature>
<sequence length="16" mass="1785">MGMALIRPARMEKSHG</sequence>
<keyword evidence="2" id="KW-1185">Reference proteome</keyword>
<protein>
    <submittedName>
        <fullName evidence="1">Uncharacterized protein</fullName>
    </submittedName>
</protein>
<dbReference type="AlphaFoldDB" id="A0A8X6H502"/>